<dbReference type="PANTHER" id="PTHR19303:SF73">
    <property type="entry name" value="PROTEIN PDC2"/>
    <property type="match status" value="1"/>
</dbReference>
<feature type="non-terminal residue" evidence="1">
    <location>
        <position position="1"/>
    </location>
</feature>
<accession>A0A9N9HAP2</accession>
<dbReference type="AlphaFoldDB" id="A0A9N9HAP2"/>
<dbReference type="PANTHER" id="PTHR19303">
    <property type="entry name" value="TRANSPOSON"/>
    <property type="match status" value="1"/>
</dbReference>
<dbReference type="Proteomes" id="UP000789572">
    <property type="component" value="Unassembled WGS sequence"/>
</dbReference>
<comment type="caution">
    <text evidence="1">The sequence shown here is derived from an EMBL/GenBank/DDBJ whole genome shotgun (WGS) entry which is preliminary data.</text>
</comment>
<organism evidence="1 2">
    <name type="scientific">Paraglomus occultum</name>
    <dbReference type="NCBI Taxonomy" id="144539"/>
    <lineage>
        <taxon>Eukaryota</taxon>
        <taxon>Fungi</taxon>
        <taxon>Fungi incertae sedis</taxon>
        <taxon>Mucoromycota</taxon>
        <taxon>Glomeromycotina</taxon>
        <taxon>Glomeromycetes</taxon>
        <taxon>Paraglomerales</taxon>
        <taxon>Paraglomeraceae</taxon>
        <taxon>Paraglomus</taxon>
    </lineage>
</organism>
<evidence type="ECO:0000313" key="2">
    <source>
        <dbReference type="Proteomes" id="UP000789572"/>
    </source>
</evidence>
<sequence length="215" mass="23972">LDNLKFASSAFSSMPIRGNKGIHYANTTQKGHSKRATATKFGIEPKQLRDWISKKTELLNARLGIRRLHQGPPPKFPEFETALVFWIRERRAKGNVVTRYMVQMKAKEMVINGLTVFCLVTTYVTAAEQLSLSVCNMDETPLTFDLPNNNTIDNVGARTVSIRTTGHERSSFTVVLSCMADGSKLPPLVIFKLKNIPRGTFPQDVLVRANPPPDG</sequence>
<dbReference type="Gene3D" id="1.10.10.60">
    <property type="entry name" value="Homeodomain-like"/>
    <property type="match status" value="2"/>
</dbReference>
<keyword evidence="2" id="KW-1185">Reference proteome</keyword>
<dbReference type="GO" id="GO:0005634">
    <property type="term" value="C:nucleus"/>
    <property type="evidence" value="ECO:0007669"/>
    <property type="project" value="TreeGrafter"/>
</dbReference>
<protein>
    <submittedName>
        <fullName evidence="1">11177_t:CDS:1</fullName>
    </submittedName>
</protein>
<dbReference type="GO" id="GO:0003677">
    <property type="term" value="F:DNA binding"/>
    <property type="evidence" value="ECO:0007669"/>
    <property type="project" value="TreeGrafter"/>
</dbReference>
<proteinExistence type="predicted"/>
<name>A0A9N9HAP2_9GLOM</name>
<dbReference type="InterPro" id="IPR050863">
    <property type="entry name" value="CenT-Element_Derived"/>
</dbReference>
<dbReference type="EMBL" id="CAJVPJ010005421">
    <property type="protein sequence ID" value="CAG8661263.1"/>
    <property type="molecule type" value="Genomic_DNA"/>
</dbReference>
<dbReference type="OrthoDB" id="5876240at2759"/>
<gene>
    <name evidence="1" type="ORF">POCULU_LOCUS10470</name>
</gene>
<evidence type="ECO:0000313" key="1">
    <source>
        <dbReference type="EMBL" id="CAG8661263.1"/>
    </source>
</evidence>
<reference evidence="1" key="1">
    <citation type="submission" date="2021-06" db="EMBL/GenBank/DDBJ databases">
        <authorList>
            <person name="Kallberg Y."/>
            <person name="Tangrot J."/>
            <person name="Rosling A."/>
        </authorList>
    </citation>
    <scope>NUCLEOTIDE SEQUENCE</scope>
    <source>
        <strain evidence="1">IA702</strain>
    </source>
</reference>